<dbReference type="Proteomes" id="UP000284375">
    <property type="component" value="Unassembled WGS sequence"/>
</dbReference>
<keyword evidence="5" id="KW-0493">Microtubule</keyword>
<comment type="function">
    <text evidence="7">Microtubule binding protein that promotes the stabilization of dynamic microtubules. Required for mitotic spindle formation.</text>
</comment>
<evidence type="ECO:0000256" key="5">
    <source>
        <dbReference type="ARBA" id="ARBA00022701"/>
    </source>
</evidence>
<proteinExistence type="inferred from homology"/>
<accession>A0A423WFS1</accession>
<feature type="region of interest" description="Disordered" evidence="8">
    <location>
        <begin position="754"/>
        <end position="843"/>
    </location>
</feature>
<feature type="region of interest" description="Disordered" evidence="8">
    <location>
        <begin position="511"/>
        <end position="740"/>
    </location>
</feature>
<evidence type="ECO:0000256" key="6">
    <source>
        <dbReference type="ARBA" id="ARBA00022776"/>
    </source>
</evidence>
<keyword evidence="6" id="KW-0498">Mitosis</keyword>
<feature type="domain" description="TOG" evidence="9">
    <location>
        <begin position="285"/>
        <end position="516"/>
    </location>
</feature>
<dbReference type="InterPro" id="IPR011989">
    <property type="entry name" value="ARM-like"/>
</dbReference>
<evidence type="ECO:0000256" key="4">
    <source>
        <dbReference type="ARBA" id="ARBA00022618"/>
    </source>
</evidence>
<dbReference type="InterPro" id="IPR024395">
    <property type="entry name" value="CLASP_N_dom"/>
</dbReference>
<keyword evidence="4" id="KW-0132">Cell division</keyword>
<reference evidence="10 11" key="1">
    <citation type="submission" date="2015-09" db="EMBL/GenBank/DDBJ databases">
        <title>Host preference determinants of Valsa canker pathogens revealed by comparative genomics.</title>
        <authorList>
            <person name="Yin Z."/>
            <person name="Huang L."/>
        </authorList>
    </citation>
    <scope>NUCLEOTIDE SEQUENCE [LARGE SCALE GENOMIC DNA]</scope>
    <source>
        <strain evidence="10 11">YSFL</strain>
    </source>
</reference>
<feature type="region of interest" description="Disordered" evidence="8">
    <location>
        <begin position="226"/>
        <end position="273"/>
    </location>
</feature>
<keyword evidence="11" id="KW-1185">Reference proteome</keyword>
<evidence type="ECO:0000259" key="9">
    <source>
        <dbReference type="SMART" id="SM01349"/>
    </source>
</evidence>
<dbReference type="GO" id="GO:0008017">
    <property type="term" value="F:microtubule binding"/>
    <property type="evidence" value="ECO:0007669"/>
    <property type="project" value="TreeGrafter"/>
</dbReference>
<dbReference type="Pfam" id="PF12348">
    <property type="entry name" value="CLASP_N"/>
    <property type="match status" value="2"/>
</dbReference>
<dbReference type="Gene3D" id="1.25.10.10">
    <property type="entry name" value="Leucine-rich Repeat Variant"/>
    <property type="match status" value="3"/>
</dbReference>
<dbReference type="PANTHER" id="PTHR21567:SF9">
    <property type="entry name" value="CLIP-ASSOCIATING PROTEIN"/>
    <property type="match status" value="1"/>
</dbReference>
<comment type="caution">
    <text evidence="10">The sequence shown here is derived from an EMBL/GenBank/DDBJ whole genome shotgun (WGS) entry which is preliminary data.</text>
</comment>
<name>A0A423WFS1_CYTCH</name>
<keyword evidence="6" id="KW-0131">Cell cycle</keyword>
<dbReference type="GO" id="GO:0051301">
    <property type="term" value="P:cell division"/>
    <property type="evidence" value="ECO:0007669"/>
    <property type="project" value="UniProtKB-KW"/>
</dbReference>
<dbReference type="PANTHER" id="PTHR21567">
    <property type="entry name" value="CLASP"/>
    <property type="match status" value="1"/>
</dbReference>
<feature type="domain" description="TOG" evidence="9">
    <location>
        <begin position="1"/>
        <end position="236"/>
    </location>
</feature>
<dbReference type="GO" id="GO:0005815">
    <property type="term" value="C:microtubule organizing center"/>
    <property type="evidence" value="ECO:0007669"/>
    <property type="project" value="TreeGrafter"/>
</dbReference>
<dbReference type="InterPro" id="IPR034085">
    <property type="entry name" value="TOG"/>
</dbReference>
<dbReference type="GO" id="GO:1990023">
    <property type="term" value="C:mitotic spindle midzone"/>
    <property type="evidence" value="ECO:0007669"/>
    <property type="project" value="TreeGrafter"/>
</dbReference>
<evidence type="ECO:0000256" key="1">
    <source>
        <dbReference type="ARBA" id="ARBA00004186"/>
    </source>
</evidence>
<dbReference type="InterPro" id="IPR016024">
    <property type="entry name" value="ARM-type_fold"/>
</dbReference>
<dbReference type="OrthoDB" id="46159at2759"/>
<feature type="compositionally biased region" description="Low complexity" evidence="8">
    <location>
        <begin position="583"/>
        <end position="598"/>
    </location>
</feature>
<organism evidence="10 11">
    <name type="scientific">Cytospora chrysosperma</name>
    <name type="common">Cytospora canker fungus</name>
    <name type="synonym">Sphaeria chrysosperma</name>
    <dbReference type="NCBI Taxonomy" id="252740"/>
    <lineage>
        <taxon>Eukaryota</taxon>
        <taxon>Fungi</taxon>
        <taxon>Dikarya</taxon>
        <taxon>Ascomycota</taxon>
        <taxon>Pezizomycotina</taxon>
        <taxon>Sordariomycetes</taxon>
        <taxon>Sordariomycetidae</taxon>
        <taxon>Diaporthales</taxon>
        <taxon>Cytosporaceae</taxon>
        <taxon>Cytospora</taxon>
    </lineage>
</organism>
<dbReference type="GO" id="GO:0090307">
    <property type="term" value="P:mitotic spindle assembly"/>
    <property type="evidence" value="ECO:0007669"/>
    <property type="project" value="TreeGrafter"/>
</dbReference>
<dbReference type="GO" id="GO:0060172">
    <property type="term" value="P:astral microtubule depolymerization"/>
    <property type="evidence" value="ECO:0007669"/>
    <property type="project" value="TreeGrafter"/>
</dbReference>
<protein>
    <recommendedName>
        <fullName evidence="9">TOG domain-containing protein</fullName>
    </recommendedName>
</protein>
<dbReference type="SUPFAM" id="SSF48371">
    <property type="entry name" value="ARM repeat"/>
    <property type="match status" value="1"/>
</dbReference>
<evidence type="ECO:0000313" key="10">
    <source>
        <dbReference type="EMBL" id="ROW02203.1"/>
    </source>
</evidence>
<dbReference type="AlphaFoldDB" id="A0A423WFS1"/>
<comment type="subcellular location">
    <subcellularLocation>
        <location evidence="1">Cytoplasm</location>
        <location evidence="1">Cytoskeleton</location>
        <location evidence="1">Spindle</location>
    </subcellularLocation>
</comment>
<dbReference type="SMART" id="SM01349">
    <property type="entry name" value="TOG"/>
    <property type="match status" value="2"/>
</dbReference>
<evidence type="ECO:0000256" key="2">
    <source>
        <dbReference type="ARBA" id="ARBA00009549"/>
    </source>
</evidence>
<gene>
    <name evidence="10" type="ORF">VSDG_02460</name>
</gene>
<evidence type="ECO:0000256" key="8">
    <source>
        <dbReference type="SAM" id="MobiDB-lite"/>
    </source>
</evidence>
<evidence type="ECO:0000256" key="7">
    <source>
        <dbReference type="ARBA" id="ARBA00024889"/>
    </source>
</evidence>
<comment type="subunit">
    <text evidence="3">Interacts with microtubules.</text>
</comment>
<comment type="similarity">
    <text evidence="2">Belongs to the CLASP family.</text>
</comment>
<sequence>MAERITDEQVEALQKVLRSDASVDAKVAQVTAVKTGIKHHNVPDTCVAELFEALRSASSSQHGLLVNAGLTSLNHLLTRISRQDPKYITREAKATLPLLAEKMGDQKEKFRALAVQSMGTMYKVVPADVERHVRNLAMAAKNPKAKEASLQWLLQMHQEQGLQFRTYVPRLMELLEDADASVREAAKTTVIELFRSATGTAKADLKKQLENFKVRPAIKQAIVKELVPRATTPAPDENGPDEPAPAARQNLAASVSSLPSERPITPAPDVRAESVEPSYLNTTRELEDMFREMQGYFDGRESEHNWMLREQSINKLRRLMAGNAVSDFHDPFLAGLRSLLDGIIKAVTSLRTSLSKEGCALVQDIAVNYGPGMDPMVELLMQACVKLSGATKKIASLQGNACVDAIIGRVTYTNRIMQHVAGACSDKNVQPRLYATAWLKTLLTKEAHHKSHVEHSGGLDLIEKSIKKGLNDPNPGVREKMRGTFWTFYGIWPARAEALMDTLEATAQKLLEKDPNNPNTPKRQEPAARPGLGFSRSTMGTKPSLKETMLAQKKALATKKNLPVRPGSAMAHFSPPQPVRAVSGTSAPGSGTASSTATRQKATAGSGGGLSGAPVRPSRRRPEMAPRPATAGPYSVRGGIDVEPVSPPQQARSMAVTPKAMGASPKRTLPRPIAVHRPTGSESSIPTPTRLARAKSPGTSPVKSPSRPRLQPGSLLNSPKAEDSFAMSLPPSLHSVDSPSRAAASSRLFMRGANDGAAERAKTASPRTEESFAMSLPPSLHSVDAPSRPVASPRLFVPEANDGAAERAERARTASPTGTPSRALRVYEDPLTAEQSTPRQTPPAVLEEKPINADAANLVARQNGDAADAAEISPEKARQQARLIDSALAKIGAKALDVHGFRKLQGIIRDNKASLPDDKFEALLLGLFDYLEDPQPNLTREKVQDVKAQVLATIRLLLKKHREHFQPHISKGLESLMSARASYDARTHIVSGLELLADELVTLGDAQEIATVLTRRMSVTSADDAADGRSLSMGLHVLKEMVDAKKNYVPTDQELRGMSALCTRCLESSESGVRMDAVQLCVALHSRVGDARFWDAMKDVKDDPKSLITYYIVKRQRERGAA</sequence>
<dbReference type="EMBL" id="LJZO01000005">
    <property type="protein sequence ID" value="ROW02203.1"/>
    <property type="molecule type" value="Genomic_DNA"/>
</dbReference>
<evidence type="ECO:0000313" key="11">
    <source>
        <dbReference type="Proteomes" id="UP000284375"/>
    </source>
</evidence>
<dbReference type="STRING" id="252740.A0A423WFS1"/>
<dbReference type="GO" id="GO:0005876">
    <property type="term" value="C:spindle microtubule"/>
    <property type="evidence" value="ECO:0007669"/>
    <property type="project" value="TreeGrafter"/>
</dbReference>
<dbReference type="GO" id="GO:0005881">
    <property type="term" value="C:cytoplasmic microtubule"/>
    <property type="evidence" value="ECO:0007669"/>
    <property type="project" value="TreeGrafter"/>
</dbReference>
<feature type="compositionally biased region" description="Basic and acidic residues" evidence="8">
    <location>
        <begin position="757"/>
        <end position="770"/>
    </location>
</feature>
<evidence type="ECO:0000256" key="3">
    <source>
        <dbReference type="ARBA" id="ARBA00011375"/>
    </source>
</evidence>